<proteinExistence type="predicted"/>
<sequence length="280" mass="32740">MIVNSPFYFVVLVIYCYIQKRIIIFIKLIKTLDINMQNKNNITKVYALLALHSWPKRRMEEKGETSKRYKMFYKKTRKISLNSKILKDYNKIQDLTTSKYVTYINNVNNTVVMSIRGTDVAQFEENDFYTDALLFLGKEKNRSIYKNSYNNLKQIYKKYPNYKVILLGASLGGRVAIDLLDSDLGEKLYEVHVFNCATVPLNLYKSAVCHMDNMTKKDMKFCNNRDKLHINLVNNDIISILSLGEKAKTKKVFTKKKKSARYLVGKNKNIKTNHSIMNFI</sequence>
<dbReference type="Gene3D" id="3.40.50.1820">
    <property type="entry name" value="alpha/beta hydrolase"/>
    <property type="match status" value="1"/>
</dbReference>
<protein>
    <submittedName>
        <fullName evidence="2">Uncharacterized protein</fullName>
    </submittedName>
</protein>
<dbReference type="AlphaFoldDB" id="A0A6C0KZK5"/>
<evidence type="ECO:0000313" key="2">
    <source>
        <dbReference type="EMBL" id="QHU22671.1"/>
    </source>
</evidence>
<reference evidence="2" key="1">
    <citation type="journal article" date="2020" name="Nature">
        <title>Giant virus diversity and host interactions through global metagenomics.</title>
        <authorList>
            <person name="Schulz F."/>
            <person name="Roux S."/>
            <person name="Paez-Espino D."/>
            <person name="Jungbluth S."/>
            <person name="Walsh D.A."/>
            <person name="Denef V.J."/>
            <person name="McMahon K.D."/>
            <person name="Konstantinidis K.T."/>
            <person name="Eloe-Fadrosh E.A."/>
            <person name="Kyrpides N.C."/>
            <person name="Woyke T."/>
        </authorList>
    </citation>
    <scope>NUCLEOTIDE SEQUENCE</scope>
    <source>
        <strain evidence="2">GVMAG-S-ERX555907-63</strain>
    </source>
</reference>
<accession>A0A6C0KZK5</accession>
<dbReference type="SUPFAM" id="SSF53474">
    <property type="entry name" value="alpha/beta-Hydrolases"/>
    <property type="match status" value="1"/>
</dbReference>
<dbReference type="InterPro" id="IPR029058">
    <property type="entry name" value="AB_hydrolase_fold"/>
</dbReference>
<dbReference type="EMBL" id="MN741017">
    <property type="protein sequence ID" value="QHU22671.1"/>
    <property type="molecule type" value="Genomic_DNA"/>
</dbReference>
<keyword evidence="1" id="KW-1133">Transmembrane helix</keyword>
<feature type="transmembrane region" description="Helical" evidence="1">
    <location>
        <begin position="6"/>
        <end position="29"/>
    </location>
</feature>
<keyword evidence="1" id="KW-0472">Membrane</keyword>
<evidence type="ECO:0000256" key="1">
    <source>
        <dbReference type="SAM" id="Phobius"/>
    </source>
</evidence>
<organism evidence="2">
    <name type="scientific">viral metagenome</name>
    <dbReference type="NCBI Taxonomy" id="1070528"/>
    <lineage>
        <taxon>unclassified sequences</taxon>
        <taxon>metagenomes</taxon>
        <taxon>organismal metagenomes</taxon>
    </lineage>
</organism>
<keyword evidence="1" id="KW-0812">Transmembrane</keyword>
<name>A0A6C0KZK5_9ZZZZ</name>